<evidence type="ECO:0000313" key="13">
    <source>
        <dbReference type="Proteomes" id="UP001159428"/>
    </source>
</evidence>
<dbReference type="PROSITE" id="PS00237">
    <property type="entry name" value="G_PROTEIN_RECEP_F1_1"/>
    <property type="match status" value="1"/>
</dbReference>
<dbReference type="Gene3D" id="1.20.1070.10">
    <property type="entry name" value="Rhodopsin 7-helix transmembrane proteins"/>
    <property type="match status" value="1"/>
</dbReference>
<feature type="transmembrane region" description="Helical" evidence="10">
    <location>
        <begin position="284"/>
        <end position="304"/>
    </location>
</feature>
<dbReference type="PRINTS" id="PR00237">
    <property type="entry name" value="GPCRRHODOPSN"/>
</dbReference>
<evidence type="ECO:0000256" key="8">
    <source>
        <dbReference type="ARBA" id="ARBA00023224"/>
    </source>
</evidence>
<dbReference type="Proteomes" id="UP001159428">
    <property type="component" value="Unassembled WGS sequence"/>
</dbReference>
<keyword evidence="2" id="KW-1003">Cell membrane</keyword>
<evidence type="ECO:0000256" key="6">
    <source>
        <dbReference type="ARBA" id="ARBA00023136"/>
    </source>
</evidence>
<sequence>MAQRNSVQVIMTNASFEDNETGQHNKTVVFFSFLGLMSIFIVAINCFVVFLVWKKKVLRTPANIFLTSLACADFFSGSCAIPLIIACQLLETRHSWSGPLCLSMDLISRMLSISSILHLLVIAVERYVVIVRHVKPDDFVSCKKYAVIVSALWLIPLSASFIQLTWIHIKDGVPQLRGISKSEIIYDLVCIFGFVVFPLTIIVIAYSKVFSVLRRHAKEIDKQTALFMASSRNQSHKLKEKRATFIYASMIVFYVIGWFPYFLLSLSYDLDVEEVLTIPYWTDTLFMFLRFLSPLVNPLLYTFFKQDFKDVIFSMRGGSKAHADTLLENSSQFDTIQLRYLGDSATSSEPL</sequence>
<dbReference type="Pfam" id="PF00001">
    <property type="entry name" value="7tm_1"/>
    <property type="match status" value="1"/>
</dbReference>
<feature type="transmembrane region" description="Helical" evidence="10">
    <location>
        <begin position="64"/>
        <end position="86"/>
    </location>
</feature>
<feature type="domain" description="G-protein coupled receptors family 1 profile" evidence="11">
    <location>
        <begin position="44"/>
        <end position="301"/>
    </location>
</feature>
<dbReference type="AlphaFoldDB" id="A0AAU9VMM9"/>
<dbReference type="EMBL" id="CALNXJ010000002">
    <property type="protein sequence ID" value="CAH3033188.1"/>
    <property type="molecule type" value="Genomic_DNA"/>
</dbReference>
<dbReference type="InterPro" id="IPR000276">
    <property type="entry name" value="GPCR_Rhodpsn"/>
</dbReference>
<dbReference type="GO" id="GO:0005886">
    <property type="term" value="C:plasma membrane"/>
    <property type="evidence" value="ECO:0007669"/>
    <property type="project" value="UniProtKB-SubCell"/>
</dbReference>
<keyword evidence="4 10" id="KW-1133">Transmembrane helix</keyword>
<keyword evidence="3 9" id="KW-0812">Transmembrane</keyword>
<keyword evidence="5 9" id="KW-0297">G-protein coupled receptor</keyword>
<dbReference type="InterPro" id="IPR017452">
    <property type="entry name" value="GPCR_Rhodpsn_7TM"/>
</dbReference>
<organism evidence="12 13">
    <name type="scientific">Pocillopora meandrina</name>
    <dbReference type="NCBI Taxonomy" id="46732"/>
    <lineage>
        <taxon>Eukaryota</taxon>
        <taxon>Metazoa</taxon>
        <taxon>Cnidaria</taxon>
        <taxon>Anthozoa</taxon>
        <taxon>Hexacorallia</taxon>
        <taxon>Scleractinia</taxon>
        <taxon>Astrocoeniina</taxon>
        <taxon>Pocilloporidae</taxon>
        <taxon>Pocillopora</taxon>
    </lineage>
</organism>
<dbReference type="PROSITE" id="PS50262">
    <property type="entry name" value="G_PROTEIN_RECEP_F1_2"/>
    <property type="match status" value="1"/>
</dbReference>
<dbReference type="SUPFAM" id="SSF81321">
    <property type="entry name" value="Family A G protein-coupled receptor-like"/>
    <property type="match status" value="1"/>
</dbReference>
<keyword evidence="6 10" id="KW-0472">Membrane</keyword>
<keyword evidence="7 9" id="KW-0675">Receptor</keyword>
<gene>
    <name evidence="12" type="ORF">PMEA_00010993</name>
</gene>
<evidence type="ECO:0000313" key="12">
    <source>
        <dbReference type="EMBL" id="CAH3033188.1"/>
    </source>
</evidence>
<dbReference type="GO" id="GO:0004930">
    <property type="term" value="F:G protein-coupled receptor activity"/>
    <property type="evidence" value="ECO:0007669"/>
    <property type="project" value="UniProtKB-KW"/>
</dbReference>
<protein>
    <recommendedName>
        <fullName evidence="11">G-protein coupled receptors family 1 profile domain-containing protein</fullName>
    </recommendedName>
</protein>
<accession>A0AAU9VMM9</accession>
<keyword evidence="8 9" id="KW-0807">Transducer</keyword>
<dbReference type="InterPro" id="IPR050569">
    <property type="entry name" value="TAAR"/>
</dbReference>
<feature type="transmembrane region" description="Helical" evidence="10">
    <location>
        <begin position="28"/>
        <end position="52"/>
    </location>
</feature>
<evidence type="ECO:0000256" key="5">
    <source>
        <dbReference type="ARBA" id="ARBA00023040"/>
    </source>
</evidence>
<comment type="similarity">
    <text evidence="9">Belongs to the G-protein coupled receptor 1 family.</text>
</comment>
<evidence type="ECO:0000256" key="2">
    <source>
        <dbReference type="ARBA" id="ARBA00022475"/>
    </source>
</evidence>
<feature type="transmembrane region" description="Helical" evidence="10">
    <location>
        <begin position="106"/>
        <end position="124"/>
    </location>
</feature>
<feature type="transmembrane region" description="Helical" evidence="10">
    <location>
        <begin position="184"/>
        <end position="206"/>
    </location>
</feature>
<proteinExistence type="inferred from homology"/>
<evidence type="ECO:0000256" key="7">
    <source>
        <dbReference type="ARBA" id="ARBA00023170"/>
    </source>
</evidence>
<feature type="transmembrane region" description="Helical" evidence="10">
    <location>
        <begin position="245"/>
        <end position="264"/>
    </location>
</feature>
<dbReference type="CDD" id="cd00637">
    <property type="entry name" value="7tm_classA_rhodopsin-like"/>
    <property type="match status" value="1"/>
</dbReference>
<evidence type="ECO:0000259" key="11">
    <source>
        <dbReference type="PROSITE" id="PS50262"/>
    </source>
</evidence>
<evidence type="ECO:0000256" key="3">
    <source>
        <dbReference type="ARBA" id="ARBA00022692"/>
    </source>
</evidence>
<evidence type="ECO:0000256" key="1">
    <source>
        <dbReference type="ARBA" id="ARBA00004651"/>
    </source>
</evidence>
<comment type="caution">
    <text evidence="12">The sequence shown here is derived from an EMBL/GenBank/DDBJ whole genome shotgun (WGS) entry which is preliminary data.</text>
</comment>
<dbReference type="PANTHER" id="PTHR24249:SF372">
    <property type="entry name" value="G-PROTEIN COUPLED RECEPTORS FAMILY 1 PROFILE DOMAIN-CONTAINING PROTEIN"/>
    <property type="match status" value="1"/>
</dbReference>
<dbReference type="PANTHER" id="PTHR24249">
    <property type="entry name" value="HISTAMINE RECEPTOR-RELATED G-PROTEIN COUPLED RECEPTOR"/>
    <property type="match status" value="1"/>
</dbReference>
<feature type="transmembrane region" description="Helical" evidence="10">
    <location>
        <begin position="145"/>
        <end position="164"/>
    </location>
</feature>
<keyword evidence="13" id="KW-1185">Reference proteome</keyword>
<name>A0AAU9VMM9_9CNID</name>
<reference evidence="12 13" key="1">
    <citation type="submission" date="2022-05" db="EMBL/GenBank/DDBJ databases">
        <authorList>
            <consortium name="Genoscope - CEA"/>
            <person name="William W."/>
        </authorList>
    </citation>
    <scope>NUCLEOTIDE SEQUENCE [LARGE SCALE GENOMIC DNA]</scope>
</reference>
<evidence type="ECO:0000256" key="9">
    <source>
        <dbReference type="RuleBase" id="RU000688"/>
    </source>
</evidence>
<comment type="subcellular location">
    <subcellularLocation>
        <location evidence="1">Cell membrane</location>
        <topology evidence="1">Multi-pass membrane protein</topology>
    </subcellularLocation>
</comment>
<evidence type="ECO:0000256" key="4">
    <source>
        <dbReference type="ARBA" id="ARBA00022989"/>
    </source>
</evidence>
<evidence type="ECO:0000256" key="10">
    <source>
        <dbReference type="SAM" id="Phobius"/>
    </source>
</evidence>